<dbReference type="Pfam" id="PF11006">
    <property type="entry name" value="DUF2845"/>
    <property type="match status" value="1"/>
</dbReference>
<evidence type="ECO:0000313" key="3">
    <source>
        <dbReference type="Proteomes" id="UP001359886"/>
    </source>
</evidence>
<feature type="chain" id="PRO_5043443599" evidence="1">
    <location>
        <begin position="17"/>
        <end position="105"/>
    </location>
</feature>
<dbReference type="AlphaFoldDB" id="A0AAW9RG38"/>
<name>A0AAW9RG38_9GAMM</name>
<comment type="caution">
    <text evidence="2">The sequence shown here is derived from an EMBL/GenBank/DDBJ whole genome shotgun (WGS) entry which is preliminary data.</text>
</comment>
<dbReference type="EMBL" id="JAZHOG010000009">
    <property type="protein sequence ID" value="MEJ8568726.1"/>
    <property type="molecule type" value="Genomic_DNA"/>
</dbReference>
<evidence type="ECO:0000313" key="2">
    <source>
        <dbReference type="EMBL" id="MEJ8568726.1"/>
    </source>
</evidence>
<sequence length="105" mass="11702">MARPSSVFLTVLLVMAAPPLSWSDSFRCGRKVVRDGDSAADVLSRCGEPGRRESGQASIWLPQGRKQVRVERWYYLNGPRRLERIVLLYRGRVVGVESGRRGGGS</sequence>
<organism evidence="2 3">
    <name type="scientific">Elongatibacter sediminis</name>
    <dbReference type="NCBI Taxonomy" id="3119006"/>
    <lineage>
        <taxon>Bacteria</taxon>
        <taxon>Pseudomonadati</taxon>
        <taxon>Pseudomonadota</taxon>
        <taxon>Gammaproteobacteria</taxon>
        <taxon>Chromatiales</taxon>
        <taxon>Wenzhouxiangellaceae</taxon>
        <taxon>Elongatibacter</taxon>
    </lineage>
</organism>
<dbReference type="RefSeq" id="WP_354696049.1">
    <property type="nucleotide sequence ID" value="NZ_JAZHOG010000009.1"/>
</dbReference>
<evidence type="ECO:0000256" key="1">
    <source>
        <dbReference type="SAM" id="SignalP"/>
    </source>
</evidence>
<accession>A0AAW9RG38</accession>
<gene>
    <name evidence="2" type="ORF">V3330_13920</name>
</gene>
<dbReference type="Proteomes" id="UP001359886">
    <property type="component" value="Unassembled WGS sequence"/>
</dbReference>
<proteinExistence type="predicted"/>
<keyword evidence="3" id="KW-1185">Reference proteome</keyword>
<protein>
    <submittedName>
        <fullName evidence="2">DUF2845 domain-containing protein</fullName>
    </submittedName>
</protein>
<keyword evidence="1" id="KW-0732">Signal</keyword>
<dbReference type="InterPro" id="IPR021268">
    <property type="entry name" value="DUF2845"/>
</dbReference>
<feature type="signal peptide" evidence="1">
    <location>
        <begin position="1"/>
        <end position="16"/>
    </location>
</feature>
<reference evidence="2 3" key="1">
    <citation type="submission" date="2024-02" db="EMBL/GenBank/DDBJ databases">
        <title>A novel Wenzhouxiangellaceae bacterium, isolated from coastal sediments.</title>
        <authorList>
            <person name="Du Z.-J."/>
            <person name="Ye Y.-Q."/>
            <person name="Zhang X.-Y."/>
        </authorList>
    </citation>
    <scope>NUCLEOTIDE SEQUENCE [LARGE SCALE GENOMIC DNA]</scope>
    <source>
        <strain evidence="2 3">CH-27</strain>
    </source>
</reference>